<sequence length="135" mass="14571">MTHPILALRSALRARLTADAALVSLLGGERIWDEPPRGSDPPYLTFGEAVARDWSTGSSSGREHAFTLVAWSRQGGDAELLALLARLEELCADPALVLDGHRLVLLRVVGQETGRPDKTGLRRAVIRLAGLTEPL</sequence>
<protein>
    <submittedName>
        <fullName evidence="1">DUF3168 domain-containing protein</fullName>
    </submittedName>
</protein>
<gene>
    <name evidence="1" type="ORF">ABEG18_04270</name>
</gene>
<organism evidence="1">
    <name type="scientific">Alsobacter sp. KACC 23698</name>
    <dbReference type="NCBI Taxonomy" id="3149229"/>
    <lineage>
        <taxon>Bacteria</taxon>
        <taxon>Pseudomonadati</taxon>
        <taxon>Pseudomonadota</taxon>
        <taxon>Alphaproteobacteria</taxon>
        <taxon>Hyphomicrobiales</taxon>
        <taxon>Alsobacteraceae</taxon>
        <taxon>Alsobacter</taxon>
    </lineage>
</organism>
<reference evidence="1" key="1">
    <citation type="submission" date="2024-05" db="EMBL/GenBank/DDBJ databases">
        <authorList>
            <person name="Kim S."/>
            <person name="Heo J."/>
            <person name="Choi H."/>
            <person name="Choi Y."/>
            <person name="Kwon S.-W."/>
            <person name="Kim Y."/>
        </authorList>
    </citation>
    <scope>NUCLEOTIDE SEQUENCE</scope>
    <source>
        <strain evidence="1">KACC 23698</strain>
    </source>
</reference>
<dbReference type="InterPro" id="IPR021508">
    <property type="entry name" value="Gp17-like"/>
</dbReference>
<dbReference type="EMBL" id="CP157484">
    <property type="protein sequence ID" value="XBO40002.1"/>
    <property type="molecule type" value="Genomic_DNA"/>
</dbReference>
<dbReference type="AlphaFoldDB" id="A0AAU7JII5"/>
<name>A0AAU7JII5_9HYPH</name>
<evidence type="ECO:0000313" key="1">
    <source>
        <dbReference type="EMBL" id="XBO40002.1"/>
    </source>
</evidence>
<dbReference type="Pfam" id="PF11367">
    <property type="entry name" value="Tail_completion_gp17"/>
    <property type="match status" value="1"/>
</dbReference>
<dbReference type="Gene3D" id="3.30.2000.30">
    <property type="match status" value="1"/>
</dbReference>
<accession>A0AAU7JII5</accession>
<dbReference type="RefSeq" id="WP_406856856.1">
    <property type="nucleotide sequence ID" value="NZ_CP157484.1"/>
</dbReference>
<proteinExistence type="predicted"/>
<dbReference type="InterPro" id="IPR053745">
    <property type="entry name" value="Viral_Tail_Comp_sf"/>
</dbReference>